<protein>
    <submittedName>
        <fullName evidence="1">Uncharacterized protein</fullName>
    </submittedName>
</protein>
<dbReference type="RefSeq" id="YP_009362610.1">
    <property type="nucleotide sequence ID" value="NC_034620.1"/>
</dbReference>
<keyword evidence="2" id="KW-1185">Reference proteome</keyword>
<name>A0A1X9SJJ5_9VIRU</name>
<dbReference type="GeneID" id="32878437"/>
<organism evidence="1 2">
    <name type="scientific">Sulfolobus islandicus rod-shaped virus 9</name>
    <dbReference type="NCBI Taxonomy" id="1983552"/>
    <lineage>
        <taxon>Viruses</taxon>
        <taxon>Adnaviria</taxon>
        <taxon>Zilligvirae</taxon>
        <taxon>Taleaviricota</taxon>
        <taxon>Tokiviricetes</taxon>
        <taxon>Ligamenvirales</taxon>
        <taxon>Rudiviridae</taxon>
        <taxon>Usarudivirus</taxon>
        <taxon>Usarudivirus aestus</taxon>
        <taxon>Usarudivirus SIRV9</taxon>
    </lineage>
</organism>
<dbReference type="EMBL" id="KY744228">
    <property type="protein sequence ID" value="ARQ96406.1"/>
    <property type="molecule type" value="Genomic_DNA"/>
</dbReference>
<sequence length="65" mass="7697">MVDTKVKISKKQANELAKQLQQDKNFIPYKGEADFYYSFIEKQGKVHIKLYQFGKDFYLEITTLS</sequence>
<proteinExistence type="predicted"/>
<evidence type="ECO:0000313" key="1">
    <source>
        <dbReference type="EMBL" id="ARQ96406.1"/>
    </source>
</evidence>
<dbReference type="KEGG" id="vg:32878437"/>
<evidence type="ECO:0000313" key="2">
    <source>
        <dbReference type="Proteomes" id="UP000202761"/>
    </source>
</evidence>
<dbReference type="OrthoDB" id="27699at10239"/>
<dbReference type="Proteomes" id="UP000202761">
    <property type="component" value="Segment"/>
</dbReference>
<reference evidence="1 2" key="1">
    <citation type="journal article" date="2017" name="Viruses">
        <title>Differentiation and structure in Sulfolobus islandicus rod-shaped virus populations.</title>
        <authorList>
            <person name="Bautista M.A."/>
            <person name="Black J.A."/>
            <person name="Youngblut N.D."/>
            <person name="Whitaker R.J."/>
        </authorList>
    </citation>
    <scope>NUCLEOTIDE SEQUENCE [LARGE SCALE GENOMIC DNA]</scope>
</reference>
<accession>A0A1X9SJJ5</accession>